<dbReference type="OrthoDB" id="10011262at2759"/>
<evidence type="ECO:0000256" key="3">
    <source>
        <dbReference type="ARBA" id="ARBA00022989"/>
    </source>
</evidence>
<dbReference type="RefSeq" id="XP_011679753.2">
    <property type="nucleotide sequence ID" value="XM_011681451.2"/>
</dbReference>
<dbReference type="PROSITE" id="PS50262">
    <property type="entry name" value="G_PROTEIN_RECEP_F1_2"/>
    <property type="match status" value="1"/>
</dbReference>
<feature type="transmembrane region" description="Helical" evidence="5">
    <location>
        <begin position="311"/>
        <end position="333"/>
    </location>
</feature>
<evidence type="ECO:0000256" key="1">
    <source>
        <dbReference type="ARBA" id="ARBA00004370"/>
    </source>
</evidence>
<evidence type="ECO:0000259" key="6">
    <source>
        <dbReference type="PROSITE" id="PS50262"/>
    </source>
</evidence>
<dbReference type="PRINTS" id="PR00237">
    <property type="entry name" value="GPCRRHODOPSN"/>
</dbReference>
<accession>A0A7M7HIH3</accession>
<dbReference type="GO" id="GO:0016020">
    <property type="term" value="C:membrane"/>
    <property type="evidence" value="ECO:0007669"/>
    <property type="project" value="UniProtKB-SubCell"/>
</dbReference>
<dbReference type="Gene3D" id="1.20.1070.10">
    <property type="entry name" value="Rhodopsin 7-helix transmembrane proteins"/>
    <property type="match status" value="1"/>
</dbReference>
<evidence type="ECO:0000256" key="4">
    <source>
        <dbReference type="ARBA" id="ARBA00023136"/>
    </source>
</evidence>
<sequence>MTKFVKHSVGRTMFRTMLISMTIIANSARYTTDTTGQTTWIITDADGPSVRPSSSEGILGNFAPTDATQKTSPFSTAMVETSMLTSQKDFVTSYQRSHQTEDVQDFLSELTTITFNYISTETVSMETGGWQWEFSWDWNIIMQLILSLVGVFGNLLVVIVLITRKFTSNSTDILIMALTVSDLLTSICNIPIPQASQLPASILGALYCRIIHYKYHTWVCVITSSFILMALSVERLVAVYRPLHFRKIFTNRRVYIFILLTWLFSLLSCSYYFIDIKAMLQESFSNERNCEASASVPARIKALKVFTVINFVIRLVIPTVVMIITQIAMASILHLKSRHLHGPGSQQSGQSYHIVARNRIIKIMLIVVVVFILCWAPSQITWVIISFQGSAKDYSLSTLRQILNLATFFNSSINPFIYTSQYPKFRSALKDILIGKTQKNAPMFGSN</sequence>
<dbReference type="AlphaFoldDB" id="A0A7M7HIH3"/>
<keyword evidence="8" id="KW-1185">Reference proteome</keyword>
<keyword evidence="3 5" id="KW-1133">Transmembrane helix</keyword>
<dbReference type="InterPro" id="IPR017452">
    <property type="entry name" value="GPCR_Rhodpsn_7TM"/>
</dbReference>
<dbReference type="SMART" id="SM01381">
    <property type="entry name" value="7TM_GPCR_Srsx"/>
    <property type="match status" value="1"/>
</dbReference>
<dbReference type="KEGG" id="spu:105445656"/>
<dbReference type="InParanoid" id="A0A7M7HIH3"/>
<dbReference type="SUPFAM" id="SSF81321">
    <property type="entry name" value="Family A G protein-coupled receptor-like"/>
    <property type="match status" value="1"/>
</dbReference>
<feature type="transmembrane region" description="Helical" evidence="5">
    <location>
        <begin position="140"/>
        <end position="162"/>
    </location>
</feature>
<dbReference type="CDD" id="cd00637">
    <property type="entry name" value="7tm_classA_rhodopsin-like"/>
    <property type="match status" value="1"/>
</dbReference>
<feature type="transmembrane region" description="Helical" evidence="5">
    <location>
        <begin position="363"/>
        <end position="385"/>
    </location>
</feature>
<name>A0A7M7HIH3_STRPU</name>
<feature type="transmembrane region" description="Helical" evidence="5">
    <location>
        <begin position="174"/>
        <end position="195"/>
    </location>
</feature>
<reference evidence="8" key="1">
    <citation type="submission" date="2015-02" db="EMBL/GenBank/DDBJ databases">
        <title>Genome sequencing for Strongylocentrotus purpuratus.</title>
        <authorList>
            <person name="Murali S."/>
            <person name="Liu Y."/>
            <person name="Vee V."/>
            <person name="English A."/>
            <person name="Wang M."/>
            <person name="Skinner E."/>
            <person name="Han Y."/>
            <person name="Muzny D.M."/>
            <person name="Worley K.C."/>
            <person name="Gibbs R.A."/>
        </authorList>
    </citation>
    <scope>NUCLEOTIDE SEQUENCE</scope>
</reference>
<reference evidence="7" key="2">
    <citation type="submission" date="2021-01" db="UniProtKB">
        <authorList>
            <consortium name="EnsemblMetazoa"/>
        </authorList>
    </citation>
    <scope>IDENTIFICATION</scope>
</reference>
<proteinExistence type="predicted"/>
<dbReference type="InterPro" id="IPR000276">
    <property type="entry name" value="GPCR_Rhodpsn"/>
</dbReference>
<evidence type="ECO:0000313" key="7">
    <source>
        <dbReference type="EnsemblMetazoa" id="XP_011679753"/>
    </source>
</evidence>
<dbReference type="Pfam" id="PF00001">
    <property type="entry name" value="7tm_1"/>
    <property type="match status" value="1"/>
</dbReference>
<dbReference type="EnsemblMetazoa" id="XM_011681451">
    <property type="protein sequence ID" value="XP_011679753"/>
    <property type="gene ID" value="LOC105445656"/>
</dbReference>
<feature type="domain" description="G-protein coupled receptors family 1 profile" evidence="6">
    <location>
        <begin position="153"/>
        <end position="418"/>
    </location>
</feature>
<dbReference type="GeneID" id="105445656"/>
<dbReference type="OMA" id="CNIPIPQ"/>
<keyword evidence="2 5" id="KW-0812">Transmembrane</keyword>
<dbReference type="PANTHER" id="PTHR45698:SF1">
    <property type="entry name" value="TRACE AMINE-ASSOCIATED RECEPTOR 13C-LIKE"/>
    <property type="match status" value="1"/>
</dbReference>
<feature type="transmembrane region" description="Helical" evidence="5">
    <location>
        <begin position="215"/>
        <end position="233"/>
    </location>
</feature>
<evidence type="ECO:0000313" key="8">
    <source>
        <dbReference type="Proteomes" id="UP000007110"/>
    </source>
</evidence>
<dbReference type="GO" id="GO:0004930">
    <property type="term" value="F:G protein-coupled receptor activity"/>
    <property type="evidence" value="ECO:0007669"/>
    <property type="project" value="InterPro"/>
</dbReference>
<evidence type="ECO:0000256" key="2">
    <source>
        <dbReference type="ARBA" id="ARBA00022692"/>
    </source>
</evidence>
<dbReference type="PANTHER" id="PTHR45698">
    <property type="entry name" value="TRACE AMINE-ASSOCIATED RECEPTOR 19N-RELATED"/>
    <property type="match status" value="1"/>
</dbReference>
<feature type="transmembrane region" description="Helical" evidence="5">
    <location>
        <begin position="254"/>
        <end position="274"/>
    </location>
</feature>
<comment type="subcellular location">
    <subcellularLocation>
        <location evidence="1">Membrane</location>
    </subcellularLocation>
</comment>
<keyword evidence="4 5" id="KW-0472">Membrane</keyword>
<protein>
    <recommendedName>
        <fullName evidence="6">G-protein coupled receptors family 1 profile domain-containing protein</fullName>
    </recommendedName>
</protein>
<evidence type="ECO:0000256" key="5">
    <source>
        <dbReference type="SAM" id="Phobius"/>
    </source>
</evidence>
<dbReference type="Proteomes" id="UP000007110">
    <property type="component" value="Unassembled WGS sequence"/>
</dbReference>
<organism evidence="7 8">
    <name type="scientific">Strongylocentrotus purpuratus</name>
    <name type="common">Purple sea urchin</name>
    <dbReference type="NCBI Taxonomy" id="7668"/>
    <lineage>
        <taxon>Eukaryota</taxon>
        <taxon>Metazoa</taxon>
        <taxon>Echinodermata</taxon>
        <taxon>Eleutherozoa</taxon>
        <taxon>Echinozoa</taxon>
        <taxon>Echinoidea</taxon>
        <taxon>Euechinoidea</taxon>
        <taxon>Echinacea</taxon>
        <taxon>Camarodonta</taxon>
        <taxon>Echinidea</taxon>
        <taxon>Strongylocentrotidae</taxon>
        <taxon>Strongylocentrotus</taxon>
    </lineage>
</organism>